<reference evidence="1" key="1">
    <citation type="submission" date="2025-08" db="UniProtKB">
        <authorList>
            <consortium name="Ensembl"/>
        </authorList>
    </citation>
    <scope>IDENTIFICATION</scope>
</reference>
<organism evidence="1 2">
    <name type="scientific">Prolemur simus</name>
    <name type="common">Greater bamboo lemur</name>
    <name type="synonym">Hapalemur simus</name>
    <dbReference type="NCBI Taxonomy" id="1328070"/>
    <lineage>
        <taxon>Eukaryota</taxon>
        <taxon>Metazoa</taxon>
        <taxon>Chordata</taxon>
        <taxon>Craniata</taxon>
        <taxon>Vertebrata</taxon>
        <taxon>Euteleostomi</taxon>
        <taxon>Mammalia</taxon>
        <taxon>Eutheria</taxon>
        <taxon>Euarchontoglires</taxon>
        <taxon>Primates</taxon>
        <taxon>Strepsirrhini</taxon>
        <taxon>Lemuriformes</taxon>
        <taxon>Lemuridae</taxon>
        <taxon>Prolemur</taxon>
    </lineage>
</organism>
<evidence type="ECO:0000313" key="1">
    <source>
        <dbReference type="Ensembl" id="ENSPSMP00000023148.1"/>
    </source>
</evidence>
<dbReference type="Ensembl" id="ENSPSMT00000026884.1">
    <property type="protein sequence ID" value="ENSPSMP00000023148.1"/>
    <property type="gene ID" value="ENSPSMG00000016380.1"/>
</dbReference>
<protein>
    <submittedName>
        <fullName evidence="1">Uncharacterized protein</fullName>
    </submittedName>
</protein>
<reference evidence="1" key="2">
    <citation type="submission" date="2025-09" db="UniProtKB">
        <authorList>
            <consortium name="Ensembl"/>
        </authorList>
    </citation>
    <scope>IDENTIFICATION</scope>
</reference>
<evidence type="ECO:0000313" key="2">
    <source>
        <dbReference type="Proteomes" id="UP000694414"/>
    </source>
</evidence>
<proteinExistence type="predicted"/>
<accession>A0A8C9A0P1</accession>
<dbReference type="GeneTree" id="ENSGT00910000147712"/>
<dbReference type="AlphaFoldDB" id="A0A8C9A0P1"/>
<keyword evidence="2" id="KW-1185">Reference proteome</keyword>
<dbReference type="Proteomes" id="UP000694414">
    <property type="component" value="Unplaced"/>
</dbReference>
<name>A0A8C9A0P1_PROSS</name>
<sequence>MLLKISDNFVGNNLGSLCHLKANILIFLNKVGRARRKPVFINFVIKHSRPGLLMYMSIMCRSGLV</sequence>